<keyword evidence="2" id="KW-1185">Reference proteome</keyword>
<dbReference type="EMBL" id="BAABBO010000007">
    <property type="protein sequence ID" value="GAA3956627.1"/>
    <property type="molecule type" value="Genomic_DNA"/>
</dbReference>
<accession>A0ABP7NYF8</accession>
<evidence type="ECO:0000313" key="1">
    <source>
        <dbReference type="EMBL" id="GAA3956627.1"/>
    </source>
</evidence>
<comment type="caution">
    <text evidence="1">The sequence shown here is derived from an EMBL/GenBank/DDBJ whole genome shotgun (WGS) entry which is preliminary data.</text>
</comment>
<reference evidence="2" key="1">
    <citation type="journal article" date="2019" name="Int. J. Syst. Evol. Microbiol.">
        <title>The Global Catalogue of Microorganisms (GCM) 10K type strain sequencing project: providing services to taxonomists for standard genome sequencing and annotation.</title>
        <authorList>
            <consortium name="The Broad Institute Genomics Platform"/>
            <consortium name="The Broad Institute Genome Sequencing Center for Infectious Disease"/>
            <person name="Wu L."/>
            <person name="Ma J."/>
        </authorList>
    </citation>
    <scope>NUCLEOTIDE SEQUENCE [LARGE SCALE GENOMIC DNA]</scope>
    <source>
        <strain evidence="2">JCM 17555</strain>
    </source>
</reference>
<proteinExistence type="predicted"/>
<dbReference type="Proteomes" id="UP001501337">
    <property type="component" value="Unassembled WGS sequence"/>
</dbReference>
<organism evidence="1 2">
    <name type="scientific">Allohahella marinimesophila</name>
    <dbReference type="NCBI Taxonomy" id="1054972"/>
    <lineage>
        <taxon>Bacteria</taxon>
        <taxon>Pseudomonadati</taxon>
        <taxon>Pseudomonadota</taxon>
        <taxon>Gammaproteobacteria</taxon>
        <taxon>Oceanospirillales</taxon>
        <taxon>Hahellaceae</taxon>
        <taxon>Allohahella</taxon>
    </lineage>
</organism>
<protein>
    <submittedName>
        <fullName evidence="1">Uncharacterized protein</fullName>
    </submittedName>
</protein>
<gene>
    <name evidence="1" type="ORF">GCM10022278_13980</name>
</gene>
<evidence type="ECO:0000313" key="2">
    <source>
        <dbReference type="Proteomes" id="UP001501337"/>
    </source>
</evidence>
<name>A0ABP7NYF8_9GAMM</name>
<sequence length="87" mass="9345">MLGQYGQGVNLPLFVFPVLDNLSALQHLSGLGAHRSGDFLFIGDLLLPLGCVDLGATEIGRRFLNVYFEYFGQVTDGSIRSGLSVIG</sequence>